<dbReference type="AlphaFoldDB" id="A0A550JIT4"/>
<gene>
    <name evidence="2" type="ORF">FL622_03305</name>
</gene>
<organism evidence="2 3">
    <name type="scientific">Trichloromonas acetexigens</name>
    <dbReference type="NCBI Taxonomy" id="38815"/>
    <lineage>
        <taxon>Bacteria</taxon>
        <taxon>Pseudomonadati</taxon>
        <taxon>Thermodesulfobacteriota</taxon>
        <taxon>Desulfuromonadia</taxon>
        <taxon>Desulfuromonadales</taxon>
        <taxon>Trichloromonadaceae</taxon>
        <taxon>Trichloromonas</taxon>
    </lineage>
</organism>
<accession>A0A550JIT4</accession>
<dbReference type="RefSeq" id="WP_092055628.1">
    <property type="nucleotide sequence ID" value="NZ_FOJJ01000012.1"/>
</dbReference>
<keyword evidence="3" id="KW-1185">Reference proteome</keyword>
<keyword evidence="1" id="KW-1133">Transmembrane helix</keyword>
<dbReference type="EMBL" id="VJVV01000002">
    <property type="protein sequence ID" value="TRO83124.1"/>
    <property type="molecule type" value="Genomic_DNA"/>
</dbReference>
<protein>
    <submittedName>
        <fullName evidence="2">Uncharacterized protein</fullName>
    </submittedName>
</protein>
<keyword evidence="1" id="KW-0472">Membrane</keyword>
<proteinExistence type="predicted"/>
<keyword evidence="1" id="KW-0812">Transmembrane</keyword>
<sequence length="175" mass="19887">MSELKKHFMIAGERGAALPYIIAIVFFLSLVWGFALTRTTGEFKWLARKKTGFEQFYSTDAAFSVAYADQSYWLNDVIDFYREGNLYNIDPTKALQREIEDKDSESLATLTIRQIQNFDPDASAQYNLPHQQHSDFIEGNSIVAGNAVYKRRFGVNAVSPDGSREIQAGVWVRSK</sequence>
<evidence type="ECO:0000313" key="3">
    <source>
        <dbReference type="Proteomes" id="UP000317155"/>
    </source>
</evidence>
<evidence type="ECO:0000313" key="2">
    <source>
        <dbReference type="EMBL" id="TRO83124.1"/>
    </source>
</evidence>
<comment type="caution">
    <text evidence="2">The sequence shown here is derived from an EMBL/GenBank/DDBJ whole genome shotgun (WGS) entry which is preliminary data.</text>
</comment>
<feature type="transmembrane region" description="Helical" evidence="1">
    <location>
        <begin position="20"/>
        <end position="40"/>
    </location>
</feature>
<reference evidence="2 3" key="1">
    <citation type="submission" date="2019-07" db="EMBL/GenBank/DDBJ databases">
        <title>Insights of Desulfuromonas acetexigens electromicrobiology.</title>
        <authorList>
            <person name="Katuri K."/>
            <person name="Sapireddy V."/>
            <person name="Shaw D.R."/>
            <person name="Saikaly P."/>
        </authorList>
    </citation>
    <scope>NUCLEOTIDE SEQUENCE [LARGE SCALE GENOMIC DNA]</scope>
    <source>
        <strain evidence="2 3">2873</strain>
    </source>
</reference>
<evidence type="ECO:0000256" key="1">
    <source>
        <dbReference type="SAM" id="Phobius"/>
    </source>
</evidence>
<name>A0A550JIT4_9BACT</name>
<dbReference type="Proteomes" id="UP000317155">
    <property type="component" value="Unassembled WGS sequence"/>
</dbReference>